<evidence type="ECO:0000256" key="1">
    <source>
        <dbReference type="ARBA" id="ARBA00005820"/>
    </source>
</evidence>
<accession>A0A920BQV6</accession>
<keyword evidence="2" id="KW-0805">Transcription regulation</keyword>
<feature type="DNA-binding region" description="OmpR/PhoB-type" evidence="6">
    <location>
        <begin position="1"/>
        <end position="97"/>
    </location>
</feature>
<evidence type="ECO:0000313" key="8">
    <source>
        <dbReference type="EMBL" id="GIM97588.1"/>
    </source>
</evidence>
<evidence type="ECO:0000256" key="2">
    <source>
        <dbReference type="ARBA" id="ARBA00023015"/>
    </source>
</evidence>
<dbReference type="Pfam" id="PF13424">
    <property type="entry name" value="TPR_12"/>
    <property type="match status" value="1"/>
</dbReference>
<dbReference type="GO" id="GO:0000160">
    <property type="term" value="P:phosphorelay signal transduction system"/>
    <property type="evidence" value="ECO:0007669"/>
    <property type="project" value="InterPro"/>
</dbReference>
<keyword evidence="5" id="KW-0802">TPR repeat</keyword>
<dbReference type="InterPro" id="IPR019734">
    <property type="entry name" value="TPR_rpt"/>
</dbReference>
<dbReference type="PROSITE" id="PS50005">
    <property type="entry name" value="TPR"/>
    <property type="match status" value="2"/>
</dbReference>
<dbReference type="GO" id="GO:0003677">
    <property type="term" value="F:DNA binding"/>
    <property type="evidence" value="ECO:0007669"/>
    <property type="project" value="UniProtKB-UniRule"/>
</dbReference>
<keyword evidence="3 6" id="KW-0238">DNA-binding</keyword>
<name>A0A920BQV6_9ACTN</name>
<evidence type="ECO:0000256" key="6">
    <source>
        <dbReference type="PROSITE-ProRule" id="PRU01091"/>
    </source>
</evidence>
<dbReference type="CDD" id="cd15831">
    <property type="entry name" value="BTAD"/>
    <property type="match status" value="1"/>
</dbReference>
<gene>
    <name evidence="8" type="ORF">Ato02nite_093810</name>
</gene>
<feature type="repeat" description="TPR" evidence="5">
    <location>
        <begin position="843"/>
        <end position="876"/>
    </location>
</feature>
<evidence type="ECO:0000313" key="9">
    <source>
        <dbReference type="Proteomes" id="UP000677082"/>
    </source>
</evidence>
<dbReference type="PROSITE" id="PS51755">
    <property type="entry name" value="OMPR_PHOB"/>
    <property type="match status" value="1"/>
</dbReference>
<dbReference type="InterPro" id="IPR036388">
    <property type="entry name" value="WH-like_DNA-bd_sf"/>
</dbReference>
<dbReference type="Gene3D" id="1.10.10.10">
    <property type="entry name" value="Winged helix-like DNA-binding domain superfamily/Winged helix DNA-binding domain"/>
    <property type="match status" value="1"/>
</dbReference>
<dbReference type="EMBL" id="BOQN01000151">
    <property type="protein sequence ID" value="GIM97588.1"/>
    <property type="molecule type" value="Genomic_DNA"/>
</dbReference>
<dbReference type="InterPro" id="IPR011990">
    <property type="entry name" value="TPR-like_helical_dom_sf"/>
</dbReference>
<evidence type="ECO:0000256" key="3">
    <source>
        <dbReference type="ARBA" id="ARBA00023125"/>
    </source>
</evidence>
<dbReference type="Gene3D" id="1.25.40.10">
    <property type="entry name" value="Tetratricopeptide repeat domain"/>
    <property type="match status" value="2"/>
</dbReference>
<protein>
    <submittedName>
        <fullName evidence="8">SARP family transcriptional regulator</fullName>
    </submittedName>
</protein>
<feature type="domain" description="OmpR/PhoB-type" evidence="7">
    <location>
        <begin position="1"/>
        <end position="97"/>
    </location>
</feature>
<dbReference type="InterPro" id="IPR027417">
    <property type="entry name" value="P-loop_NTPase"/>
</dbReference>
<comment type="similarity">
    <text evidence="1">Belongs to the AfsR/DnrI/RedD regulatory family.</text>
</comment>
<dbReference type="SMART" id="SM01043">
    <property type="entry name" value="BTAD"/>
    <property type="match status" value="1"/>
</dbReference>
<reference evidence="8 9" key="1">
    <citation type="submission" date="2021-03" db="EMBL/GenBank/DDBJ databases">
        <title>Whole genome shotgun sequence of Actinoplanes toevensis NBRC 105298.</title>
        <authorList>
            <person name="Komaki H."/>
            <person name="Tamura T."/>
        </authorList>
    </citation>
    <scope>NUCLEOTIDE SEQUENCE [LARGE SCALE GENOMIC DNA]</scope>
    <source>
        <strain evidence="8 9">NBRC 105298</strain>
    </source>
</reference>
<dbReference type="InterPro" id="IPR051677">
    <property type="entry name" value="AfsR-DnrI-RedD_regulator"/>
</dbReference>
<keyword evidence="9" id="KW-1185">Reference proteome</keyword>
<dbReference type="AlphaFoldDB" id="A0A920BQV6"/>
<dbReference type="SUPFAM" id="SSF48452">
    <property type="entry name" value="TPR-like"/>
    <property type="match status" value="3"/>
</dbReference>
<evidence type="ECO:0000259" key="7">
    <source>
        <dbReference type="PROSITE" id="PS51755"/>
    </source>
</evidence>
<dbReference type="InterPro" id="IPR005158">
    <property type="entry name" value="BTAD"/>
</dbReference>
<dbReference type="RefSeq" id="WP_213013221.1">
    <property type="nucleotide sequence ID" value="NZ_BOQN01000151.1"/>
</dbReference>
<dbReference type="Proteomes" id="UP000677082">
    <property type="component" value="Unassembled WGS sequence"/>
</dbReference>
<dbReference type="PRINTS" id="PR00364">
    <property type="entry name" value="DISEASERSIST"/>
</dbReference>
<dbReference type="SMART" id="SM00028">
    <property type="entry name" value="TPR"/>
    <property type="match status" value="5"/>
</dbReference>
<evidence type="ECO:0000256" key="5">
    <source>
        <dbReference type="PROSITE-ProRule" id="PRU00339"/>
    </source>
</evidence>
<dbReference type="Pfam" id="PF03704">
    <property type="entry name" value="BTAD"/>
    <property type="match status" value="1"/>
</dbReference>
<dbReference type="PANTHER" id="PTHR35807:SF1">
    <property type="entry name" value="TRANSCRIPTIONAL REGULATOR REDD"/>
    <property type="match status" value="1"/>
</dbReference>
<keyword evidence="4" id="KW-0804">Transcription</keyword>
<proteinExistence type="inferred from homology"/>
<comment type="caution">
    <text evidence="8">The sequence shown here is derived from an EMBL/GenBank/DDBJ whole genome shotgun (WGS) entry which is preliminary data.</text>
</comment>
<organism evidence="8 9">
    <name type="scientific">Paractinoplanes toevensis</name>
    <dbReference type="NCBI Taxonomy" id="571911"/>
    <lineage>
        <taxon>Bacteria</taxon>
        <taxon>Bacillati</taxon>
        <taxon>Actinomycetota</taxon>
        <taxon>Actinomycetes</taxon>
        <taxon>Micromonosporales</taxon>
        <taxon>Micromonosporaceae</taxon>
        <taxon>Paractinoplanes</taxon>
    </lineage>
</organism>
<dbReference type="SMART" id="SM00862">
    <property type="entry name" value="Trans_reg_C"/>
    <property type="match status" value="1"/>
</dbReference>
<dbReference type="GO" id="GO:0043531">
    <property type="term" value="F:ADP binding"/>
    <property type="evidence" value="ECO:0007669"/>
    <property type="project" value="InterPro"/>
</dbReference>
<dbReference type="SUPFAM" id="SSF46894">
    <property type="entry name" value="C-terminal effector domain of the bipartite response regulators"/>
    <property type="match status" value="1"/>
</dbReference>
<dbReference type="GO" id="GO:0006355">
    <property type="term" value="P:regulation of DNA-templated transcription"/>
    <property type="evidence" value="ECO:0007669"/>
    <property type="project" value="InterPro"/>
</dbReference>
<dbReference type="SUPFAM" id="SSF52540">
    <property type="entry name" value="P-loop containing nucleoside triphosphate hydrolases"/>
    <property type="match status" value="1"/>
</dbReference>
<evidence type="ECO:0000256" key="4">
    <source>
        <dbReference type="ARBA" id="ARBA00023163"/>
    </source>
</evidence>
<dbReference type="Gene3D" id="3.40.50.300">
    <property type="entry name" value="P-loop containing nucleotide triphosphate hydrolases"/>
    <property type="match status" value="1"/>
</dbReference>
<sequence>MDFLVLGPMAALRAGHRVDLGSRRRERCLLGLLLLEPSRAISIDRLVGLLWEGEPPANARGTLSSHVSRLRGLLDPDRDGGHGFQLRTRGDGYVVDVPLESVDAHRFRALTESAVTRTDPADRSRVLAEALGLWRGPLLADVASDWLRGRVGADLAELRLTTAEAKLDADLACGRHAEAAVEMAGLVADHPFRERLVSLFMLALYRSGRQTDALALYRTVRDRLAEELGIDPGPGLRSMHEAILRSAPHLEPANAGPVMVSAGPGGPARAHLPAPPRHFTGRAAELAGLTATLDAERTDHGPVIATIVGPAGVGKTALALHWATAVRARFPDGQLYVNLRGFAMDPPTPPIEVLGQLLRALGVPAERIPAEVDEAAAAYRGQLADRRMLVLLDNAFGVDQVRPLLPGGSGCAVVVTSRNRLGGLTAVEGAHRIALSPLAIGEAAELLRAVVGARVDAEPGAAAELAEACGRLPLALRVAAANLTDDPMAPIRDHVSELRHGRLNALTVDDDSQATVRVALDLSYLRLTPEARRLFRRMSLAPGADIGVHGAGALLGVTPAQAHRVVGSLADAHLVDEPRPARFTMHDLIRLYAAERLESDEPAAGRAEAADRLMDWYLAIAEVACRLGTPHRQRPSLTPRHPLDDALVPARLEPVLALLDGERSRLAAVTGSAVDRGEHRAAWNLAYLLAGYYQVRGDGLDGLAVYQHGLEAAERIGDAFGRAAMHNSLGITYGTLRRWAEAADHLGQAERYYREMGDADGEARVLINLGRVRSGQRRFDDAERAYDRSLRLSADIGEPRRVAHAWNNLAMVDLDAGRPAKGVQRAARSLRQFRDQGDSYGQGMALDTLGRLHTALGEYDTALTYLRQALTAFRDSGRREAEGETLANIGATYLRLGDAGAALEHLGSAARCHRSVADPHEESIARRLLAEAHLARGDREAALSELDAAGELRKLAPDAAEEATLRRVTAAAADPSRA</sequence>
<dbReference type="PANTHER" id="PTHR35807">
    <property type="entry name" value="TRANSCRIPTIONAL REGULATOR REDD-RELATED"/>
    <property type="match status" value="1"/>
</dbReference>
<feature type="repeat" description="TPR" evidence="5">
    <location>
        <begin position="763"/>
        <end position="796"/>
    </location>
</feature>
<dbReference type="InterPro" id="IPR001867">
    <property type="entry name" value="OmpR/PhoB-type_DNA-bd"/>
</dbReference>
<dbReference type="InterPro" id="IPR016032">
    <property type="entry name" value="Sig_transdc_resp-reg_C-effctor"/>
</dbReference>